<evidence type="ECO:0008006" key="4">
    <source>
        <dbReference type="Google" id="ProtNLM"/>
    </source>
</evidence>
<dbReference type="AlphaFoldDB" id="A0A2V0NYL0"/>
<gene>
    <name evidence="2" type="ORF">Rsub_04066</name>
</gene>
<name>A0A2V0NYL0_9CHLO</name>
<dbReference type="InterPro" id="IPR025255">
    <property type="entry name" value="DUF4202"/>
</dbReference>
<comment type="caution">
    <text evidence="2">The sequence shown here is derived from an EMBL/GenBank/DDBJ whole genome shotgun (WGS) entry which is preliminary data.</text>
</comment>
<accession>A0A2V0NYL0</accession>
<feature type="compositionally biased region" description="Low complexity" evidence="1">
    <location>
        <begin position="1"/>
        <end position="35"/>
    </location>
</feature>
<dbReference type="Proteomes" id="UP000247498">
    <property type="component" value="Unassembled WGS sequence"/>
</dbReference>
<reference evidence="2 3" key="1">
    <citation type="journal article" date="2018" name="Sci. Rep.">
        <title>Raphidocelis subcapitata (=Pseudokirchneriella subcapitata) provides an insight into genome evolution and environmental adaptations in the Sphaeropleales.</title>
        <authorList>
            <person name="Suzuki S."/>
            <person name="Yamaguchi H."/>
            <person name="Nakajima N."/>
            <person name="Kawachi M."/>
        </authorList>
    </citation>
    <scope>NUCLEOTIDE SEQUENCE [LARGE SCALE GENOMIC DNA]</scope>
    <source>
        <strain evidence="2 3">NIES-35</strain>
    </source>
</reference>
<feature type="region of interest" description="Disordered" evidence="1">
    <location>
        <begin position="1"/>
        <end position="39"/>
    </location>
</feature>
<dbReference type="PANTHER" id="PTHR41729">
    <property type="entry name" value="GLUTAMYL-TRNA SYNTHETASE"/>
    <property type="match status" value="1"/>
</dbReference>
<sequence>MLANSAAASCRPRCARVQRPSPAAAAASATAAARRPAPRRRAAVRAAGSAPGRLQRVLDAIDALNAKDPRSTAWRGEEELPYELAYSRWLSDWVARLEAAPSEELRIAARGQHVERWKSPRSSYPEGRAGYLKWRADLKRAHADTVAALMAAEGYEEAPVARVRRLINKLDLKTDPENQVLEDALCLVFLEHQFTELIEKEGADKMVDIVQKTWGKMGERGRAAALKLPLSEAEAAVVQRALAG</sequence>
<dbReference type="EMBL" id="BDRX01000026">
    <property type="protein sequence ID" value="GBF91762.1"/>
    <property type="molecule type" value="Genomic_DNA"/>
</dbReference>
<evidence type="ECO:0000256" key="1">
    <source>
        <dbReference type="SAM" id="MobiDB-lite"/>
    </source>
</evidence>
<protein>
    <recommendedName>
        <fullName evidence="4">DUF4202 domain-containing protein</fullName>
    </recommendedName>
</protein>
<proteinExistence type="predicted"/>
<evidence type="ECO:0000313" key="2">
    <source>
        <dbReference type="EMBL" id="GBF91762.1"/>
    </source>
</evidence>
<dbReference type="Pfam" id="PF13875">
    <property type="entry name" value="DUF4202"/>
    <property type="match status" value="1"/>
</dbReference>
<organism evidence="2 3">
    <name type="scientific">Raphidocelis subcapitata</name>
    <dbReference type="NCBI Taxonomy" id="307507"/>
    <lineage>
        <taxon>Eukaryota</taxon>
        <taxon>Viridiplantae</taxon>
        <taxon>Chlorophyta</taxon>
        <taxon>core chlorophytes</taxon>
        <taxon>Chlorophyceae</taxon>
        <taxon>CS clade</taxon>
        <taxon>Sphaeropleales</taxon>
        <taxon>Selenastraceae</taxon>
        <taxon>Raphidocelis</taxon>
    </lineage>
</organism>
<dbReference type="OrthoDB" id="417697at2759"/>
<evidence type="ECO:0000313" key="3">
    <source>
        <dbReference type="Proteomes" id="UP000247498"/>
    </source>
</evidence>
<dbReference type="InParanoid" id="A0A2V0NYL0"/>
<keyword evidence="3" id="KW-1185">Reference proteome</keyword>
<dbReference type="PANTHER" id="PTHR41729:SF1">
    <property type="entry name" value="GLUTAMYL-TRNA SYNTHETASE"/>
    <property type="match status" value="1"/>
</dbReference>